<dbReference type="OrthoDB" id="195446at2759"/>
<organism evidence="7 8">
    <name type="scientific">Coniochaeta pulveracea</name>
    <dbReference type="NCBI Taxonomy" id="177199"/>
    <lineage>
        <taxon>Eukaryota</taxon>
        <taxon>Fungi</taxon>
        <taxon>Dikarya</taxon>
        <taxon>Ascomycota</taxon>
        <taxon>Pezizomycotina</taxon>
        <taxon>Sordariomycetes</taxon>
        <taxon>Sordariomycetidae</taxon>
        <taxon>Coniochaetales</taxon>
        <taxon>Coniochaetaceae</taxon>
        <taxon>Coniochaeta</taxon>
    </lineage>
</organism>
<dbReference type="GO" id="GO:0005634">
    <property type="term" value="C:nucleus"/>
    <property type="evidence" value="ECO:0007669"/>
    <property type="project" value="UniProtKB-ARBA"/>
</dbReference>
<dbReference type="Proteomes" id="UP000275385">
    <property type="component" value="Unassembled WGS sequence"/>
</dbReference>
<evidence type="ECO:0000256" key="3">
    <source>
        <dbReference type="ARBA" id="ARBA00022771"/>
    </source>
</evidence>
<dbReference type="GO" id="GO:0000981">
    <property type="term" value="F:DNA-binding transcription factor activity, RNA polymerase II-specific"/>
    <property type="evidence" value="ECO:0007669"/>
    <property type="project" value="TreeGrafter"/>
</dbReference>
<feature type="domain" description="C2H2-type" evidence="6">
    <location>
        <begin position="302"/>
        <end position="331"/>
    </location>
</feature>
<dbReference type="PROSITE" id="PS00028">
    <property type="entry name" value="ZINC_FINGER_C2H2_1"/>
    <property type="match status" value="2"/>
</dbReference>
<evidence type="ECO:0000313" key="7">
    <source>
        <dbReference type="EMBL" id="RKU47979.1"/>
    </source>
</evidence>
<reference evidence="7 8" key="1">
    <citation type="submission" date="2018-08" db="EMBL/GenBank/DDBJ databases">
        <title>Draft genome of the lignicolous fungus Coniochaeta pulveracea.</title>
        <authorList>
            <person name="Borstlap C.J."/>
            <person name="De Witt R.N."/>
            <person name="Botha A."/>
            <person name="Volschenk H."/>
        </authorList>
    </citation>
    <scope>NUCLEOTIDE SEQUENCE [LARGE SCALE GENOMIC DNA]</scope>
    <source>
        <strain evidence="7 8">CAB683</strain>
    </source>
</reference>
<evidence type="ECO:0000256" key="2">
    <source>
        <dbReference type="ARBA" id="ARBA00022737"/>
    </source>
</evidence>
<dbReference type="PANTHER" id="PTHR19818:SF139">
    <property type="entry name" value="PAIR-RULE PROTEIN ODD-PAIRED"/>
    <property type="match status" value="1"/>
</dbReference>
<dbReference type="GO" id="GO:0000978">
    <property type="term" value="F:RNA polymerase II cis-regulatory region sequence-specific DNA binding"/>
    <property type="evidence" value="ECO:0007669"/>
    <property type="project" value="TreeGrafter"/>
</dbReference>
<dbReference type="AlphaFoldDB" id="A0A420YJB1"/>
<dbReference type="InterPro" id="IPR036236">
    <property type="entry name" value="Znf_C2H2_sf"/>
</dbReference>
<dbReference type="PROSITE" id="PS50157">
    <property type="entry name" value="ZINC_FINGER_C2H2_2"/>
    <property type="match status" value="3"/>
</dbReference>
<keyword evidence="4" id="KW-0862">Zinc</keyword>
<dbReference type="SUPFAM" id="SSF57667">
    <property type="entry name" value="beta-beta-alpha zinc fingers"/>
    <property type="match status" value="1"/>
</dbReference>
<sequence>MDFQTSSWRGVWPHEMGTEIYPIIRGPHCFYASDTLAAKFGIYVENPMRSKDDVSVIKHWLRSNPDCGSWPTSSVDASADYGSVQFGMAHSTNSIDITEETSTSSSYAMLDSANQIFDALYHTITLGEFLFDNSLLNLEPYHESPPQSCTSQWQPSVCYAALQTSTLDLTSTPNHPDGFVDDFQPDFNYLVSSIGGQFDPPYMSVNVDAGTDDAMTSCPSSSDFSVTAIWNNQSSVDATYLTDGAGISRGDNLLTWPESELILSVTRSSTVSSLSSSTGSDSDTEPANNALSCMEFKDDRRHLCDHENCTRSFDTAKQLSQHKRCHSKRYRCKDEACRKNDIGFGTRRDLERHERAVHEGERKECPHCRKRIKRFDNLRRHIATMHKNSKPNKLRLQSWVATS</sequence>
<evidence type="ECO:0000313" key="8">
    <source>
        <dbReference type="Proteomes" id="UP000275385"/>
    </source>
</evidence>
<keyword evidence="1" id="KW-0479">Metal-binding</keyword>
<dbReference type="STRING" id="177199.A0A420YJB1"/>
<keyword evidence="8" id="KW-1185">Reference proteome</keyword>
<evidence type="ECO:0000256" key="1">
    <source>
        <dbReference type="ARBA" id="ARBA00022723"/>
    </source>
</evidence>
<feature type="domain" description="C2H2-type" evidence="6">
    <location>
        <begin position="330"/>
        <end position="363"/>
    </location>
</feature>
<accession>A0A420YJB1</accession>
<gene>
    <name evidence="7" type="ORF">DL546_004557</name>
</gene>
<name>A0A420YJB1_9PEZI</name>
<keyword evidence="3 5" id="KW-0863">Zinc-finger</keyword>
<evidence type="ECO:0000256" key="5">
    <source>
        <dbReference type="PROSITE-ProRule" id="PRU00042"/>
    </source>
</evidence>
<evidence type="ECO:0000259" key="6">
    <source>
        <dbReference type="PROSITE" id="PS50157"/>
    </source>
</evidence>
<dbReference type="EMBL" id="QVQW01000006">
    <property type="protein sequence ID" value="RKU47979.1"/>
    <property type="molecule type" value="Genomic_DNA"/>
</dbReference>
<keyword evidence="2" id="KW-0677">Repeat</keyword>
<dbReference type="GO" id="GO:0008270">
    <property type="term" value="F:zinc ion binding"/>
    <property type="evidence" value="ECO:0007669"/>
    <property type="project" value="UniProtKB-KW"/>
</dbReference>
<dbReference type="SMART" id="SM00355">
    <property type="entry name" value="ZnF_C2H2"/>
    <property type="match status" value="3"/>
</dbReference>
<dbReference type="InterPro" id="IPR013087">
    <property type="entry name" value="Znf_C2H2_type"/>
</dbReference>
<feature type="domain" description="C2H2-type" evidence="6">
    <location>
        <begin position="363"/>
        <end position="391"/>
    </location>
</feature>
<dbReference type="Gene3D" id="3.30.160.60">
    <property type="entry name" value="Classic Zinc Finger"/>
    <property type="match status" value="1"/>
</dbReference>
<comment type="caution">
    <text evidence="7">The sequence shown here is derived from an EMBL/GenBank/DDBJ whole genome shotgun (WGS) entry which is preliminary data.</text>
</comment>
<dbReference type="InterPro" id="IPR050329">
    <property type="entry name" value="GLI_C2H2-zinc-finger"/>
</dbReference>
<evidence type="ECO:0000256" key="4">
    <source>
        <dbReference type="ARBA" id="ARBA00022833"/>
    </source>
</evidence>
<protein>
    <recommendedName>
        <fullName evidence="6">C2H2-type domain-containing protein</fullName>
    </recommendedName>
</protein>
<dbReference type="PANTHER" id="PTHR19818">
    <property type="entry name" value="ZINC FINGER PROTEIN ZIC AND GLI"/>
    <property type="match status" value="1"/>
</dbReference>
<proteinExistence type="predicted"/>
<dbReference type="GO" id="GO:0045944">
    <property type="term" value="P:positive regulation of transcription by RNA polymerase II"/>
    <property type="evidence" value="ECO:0007669"/>
    <property type="project" value="UniProtKB-ARBA"/>
</dbReference>